<keyword evidence="1" id="KW-0378">Hydrolase</keyword>
<evidence type="ECO:0000313" key="1">
    <source>
        <dbReference type="EMBL" id="QIV83324.1"/>
    </source>
</evidence>
<dbReference type="Gene3D" id="3.40.50.1000">
    <property type="entry name" value="HAD superfamily/HAD-like"/>
    <property type="match status" value="1"/>
</dbReference>
<keyword evidence="2" id="KW-1185">Reference proteome</keyword>
<dbReference type="SUPFAM" id="SSF56784">
    <property type="entry name" value="HAD-like"/>
    <property type="match status" value="1"/>
</dbReference>
<reference evidence="1 2" key="1">
    <citation type="submission" date="2019-04" db="EMBL/GenBank/DDBJ databases">
        <title>Draft, Whole-Genome Sequence of the Anthracene-degrading Mycobacterium frederiksbergense LB501T, Isolated from a Polycyclic Aromatic Hydrocarbon (PAH)-Contaminated Soil.</title>
        <authorList>
            <person name="Augelletti F."/>
        </authorList>
    </citation>
    <scope>NUCLEOTIDE SEQUENCE [LARGE SCALE GENOMIC DNA]</scope>
    <source>
        <strain evidence="1 2">LB 501T</strain>
    </source>
</reference>
<dbReference type="AlphaFoldDB" id="A0A6H0S7S2"/>
<dbReference type="GO" id="GO:0016787">
    <property type="term" value="F:hydrolase activity"/>
    <property type="evidence" value="ECO:0007669"/>
    <property type="project" value="UniProtKB-KW"/>
</dbReference>
<sequence>MAELTSWVDGPTKSAITDFVGRVTTEGPEFVAPEERVAVFDNDGTLWCEKPMYIQLDFIVRRLAEKVATDPSLAEGQPYLAAHNGDLQWFGGAVTKHYQGDDSDLKTLAAAVLSLHDSVKVEDHAAGVATFFAEAKHPTLGRLYLECTYLPMVELLRYLHDHGFTCYIVSGGGRDFMRPVTSRIYGIPPERVVGSAQGLKFVGADGHGDLLLQPALDIWDDGPEKPVRIWNRIGRRPILAAGNSNGDDEMLMYTGGQDSPSLKLLVLHDDAEREFSYTAGAERALGHAEQFGWTVVSMRDDWSTVFSA</sequence>
<gene>
    <name evidence="1" type="ORF">EXE63_22400</name>
</gene>
<dbReference type="RefSeq" id="WP_168143734.1">
    <property type="nucleotide sequence ID" value="NZ_CP038799.1"/>
</dbReference>
<dbReference type="CDD" id="cd01427">
    <property type="entry name" value="HAD_like"/>
    <property type="match status" value="1"/>
</dbReference>
<dbReference type="EMBL" id="CP038799">
    <property type="protein sequence ID" value="QIV83324.1"/>
    <property type="molecule type" value="Genomic_DNA"/>
</dbReference>
<dbReference type="Pfam" id="PF12710">
    <property type="entry name" value="HAD"/>
    <property type="match status" value="1"/>
</dbReference>
<dbReference type="Proteomes" id="UP000501849">
    <property type="component" value="Chromosome"/>
</dbReference>
<dbReference type="InterPro" id="IPR036412">
    <property type="entry name" value="HAD-like_sf"/>
</dbReference>
<organism evidence="1 2">
    <name type="scientific">Mycolicibacterium frederiksbergense</name>
    <dbReference type="NCBI Taxonomy" id="117567"/>
    <lineage>
        <taxon>Bacteria</taxon>
        <taxon>Bacillati</taxon>
        <taxon>Actinomycetota</taxon>
        <taxon>Actinomycetes</taxon>
        <taxon>Mycobacteriales</taxon>
        <taxon>Mycobacteriaceae</taxon>
        <taxon>Mycolicibacterium</taxon>
    </lineage>
</organism>
<accession>A0A6H0S7S2</accession>
<dbReference type="KEGG" id="mfre:EXE63_22400"/>
<proteinExistence type="predicted"/>
<protein>
    <submittedName>
        <fullName evidence="1">Haloacid dehalogenase-like hydrolase</fullName>
    </submittedName>
</protein>
<evidence type="ECO:0000313" key="2">
    <source>
        <dbReference type="Proteomes" id="UP000501849"/>
    </source>
</evidence>
<dbReference type="InterPro" id="IPR023214">
    <property type="entry name" value="HAD_sf"/>
</dbReference>
<name>A0A6H0S7S2_9MYCO</name>